<sequence length="84" mass="9363">MFRSEQSNEADDEIDSRYRKQLNLDLSQEAYALLQTLSAESGKNMAEVLQMGLALYSVAQEANKTGLTLGIVHQEKVIQEITTS</sequence>
<organism evidence="1 2">
    <name type="scientific">Leptolyngbya boryana NIES-2135</name>
    <dbReference type="NCBI Taxonomy" id="1973484"/>
    <lineage>
        <taxon>Bacteria</taxon>
        <taxon>Bacillati</taxon>
        <taxon>Cyanobacteriota</taxon>
        <taxon>Cyanophyceae</taxon>
        <taxon>Leptolyngbyales</taxon>
        <taxon>Leptolyngbyaceae</taxon>
        <taxon>Leptolyngbya group</taxon>
        <taxon>Leptolyngbya</taxon>
    </lineage>
</organism>
<evidence type="ECO:0008006" key="3">
    <source>
        <dbReference type="Google" id="ProtNLM"/>
    </source>
</evidence>
<evidence type="ECO:0000313" key="2">
    <source>
        <dbReference type="Proteomes" id="UP000217895"/>
    </source>
</evidence>
<dbReference type="AlphaFoldDB" id="A0A1Z4JPU5"/>
<evidence type="ECO:0000313" key="1">
    <source>
        <dbReference type="EMBL" id="BAY58805.1"/>
    </source>
</evidence>
<keyword evidence="2" id="KW-1185">Reference proteome</keyword>
<accession>A0A1Z4JPU5</accession>
<proteinExistence type="predicted"/>
<dbReference type="EMBL" id="AP018203">
    <property type="protein sequence ID" value="BAY58805.1"/>
    <property type="molecule type" value="Genomic_DNA"/>
</dbReference>
<dbReference type="Proteomes" id="UP000217895">
    <property type="component" value="Chromosome"/>
</dbReference>
<reference evidence="1 2" key="1">
    <citation type="submission" date="2017-06" db="EMBL/GenBank/DDBJ databases">
        <title>Genome sequencing of cyanobaciteial culture collection at National Institute for Environmental Studies (NIES).</title>
        <authorList>
            <person name="Hirose Y."/>
            <person name="Shimura Y."/>
            <person name="Fujisawa T."/>
            <person name="Nakamura Y."/>
            <person name="Kawachi M."/>
        </authorList>
    </citation>
    <scope>NUCLEOTIDE SEQUENCE [LARGE SCALE GENOMIC DNA]</scope>
    <source>
        <strain evidence="1 2">NIES-2135</strain>
    </source>
</reference>
<name>A0A1Z4JPU5_LEPBY</name>
<gene>
    <name evidence="1" type="ORF">NIES2135_56790</name>
</gene>
<protein>
    <recommendedName>
        <fullName evidence="3">CopG-like ribbon-helix-helix domain-containing protein</fullName>
    </recommendedName>
</protein>